<dbReference type="STRING" id="1742972.COMA1_10945"/>
<dbReference type="EMBL" id="CZQA01000001">
    <property type="protein sequence ID" value="CUS33041.1"/>
    <property type="molecule type" value="Genomic_DNA"/>
</dbReference>
<dbReference type="AlphaFoldDB" id="A0A0S4L5P6"/>
<keyword evidence="2" id="KW-1185">Reference proteome</keyword>
<sequence length="156" mass="17337">MLHVTIGSMITASTHDIASYRVSFFFGPEPVEGKAEVLACVFNVKKRSWKAGIQVAVEVSRGQLSAIERTTQLTDRLAKCLVVVEPQEQADYQERSGDVFVQAVCRQKLDLQLLLGLVQNNQRIPAEELIVELDQVVSKHPEHLISCILDELGLVP</sequence>
<name>A0A0S4L5P6_9BACT</name>
<evidence type="ECO:0000313" key="2">
    <source>
        <dbReference type="Proteomes" id="UP000199032"/>
    </source>
</evidence>
<evidence type="ECO:0000313" key="1">
    <source>
        <dbReference type="EMBL" id="CUS33041.1"/>
    </source>
</evidence>
<gene>
    <name evidence="1" type="ORF">COMA1_10945</name>
</gene>
<organism evidence="1 2">
    <name type="scientific">Candidatus Nitrospira nitrosa</name>
    <dbReference type="NCBI Taxonomy" id="1742972"/>
    <lineage>
        <taxon>Bacteria</taxon>
        <taxon>Pseudomonadati</taxon>
        <taxon>Nitrospirota</taxon>
        <taxon>Nitrospiria</taxon>
        <taxon>Nitrospirales</taxon>
        <taxon>Nitrospiraceae</taxon>
        <taxon>Nitrospira</taxon>
    </lineage>
</organism>
<accession>A0A0S4L5P6</accession>
<reference evidence="1 2" key="1">
    <citation type="submission" date="2015-10" db="EMBL/GenBank/DDBJ databases">
        <authorList>
            <person name="Gilbert D.G."/>
        </authorList>
    </citation>
    <scope>NUCLEOTIDE SEQUENCE [LARGE SCALE GENOMIC DNA]</scope>
    <source>
        <strain evidence="1">COMA1</strain>
    </source>
</reference>
<dbReference type="Proteomes" id="UP000199032">
    <property type="component" value="Unassembled WGS sequence"/>
</dbReference>
<protein>
    <submittedName>
        <fullName evidence="1">Uncharacterized protein</fullName>
    </submittedName>
</protein>
<proteinExistence type="predicted"/>